<gene>
    <name evidence="1" type="ORF">mv_R36</name>
</gene>
<organism evidence="1">
    <name type="scientific">Moumouvirus sp. 'Monve'</name>
    <dbReference type="NCBI Taxonomy" id="1128131"/>
    <lineage>
        <taxon>Viruses</taxon>
        <taxon>Varidnaviria</taxon>
        <taxon>Bamfordvirae</taxon>
        <taxon>Nucleocytoviricota</taxon>
        <taxon>Megaviricetes</taxon>
        <taxon>Imitervirales</taxon>
        <taxon>Mimiviridae</taxon>
        <taxon>Megamimivirinae</taxon>
        <taxon>Moumouvirus</taxon>
    </lineage>
</organism>
<evidence type="ECO:0000313" key="1">
    <source>
        <dbReference type="EMBL" id="AEX62241.1"/>
    </source>
</evidence>
<sequence length="134" mass="15929">MANNITTFEDFTFGFEENTIFLFHQGKKIGSVHQDTHSLLWVCEYNASKACFNQVKQWTKYCKDQCYHDYGERSIRHEHSDYCDFPKEIIKIFSHDPNMDKYKHTITWTSYKKGGLTSALDELKQCWILLKDIN</sequence>
<proteinExistence type="predicted"/>
<dbReference type="EMBL" id="JN885995">
    <property type="protein sequence ID" value="AEX62241.1"/>
    <property type="molecule type" value="Genomic_DNA"/>
</dbReference>
<accession>H2ECW8</accession>
<name>H2ECW8_9VIRU</name>
<protein>
    <submittedName>
        <fullName evidence="1">Uncharacterized protein</fullName>
    </submittedName>
</protein>
<reference evidence="1" key="1">
    <citation type="submission" date="2011-10" db="EMBL/GenBank/DDBJ databases">
        <title>Provirophages and transpovirons: unique mobilome of giant viruses.</title>
        <authorList>
            <person name="Desnues C."/>
            <person name="LaScola B."/>
            <person name="Yutin N."/>
            <person name="Fournous G."/>
            <person name="Koonin E."/>
            <person name="Raoult D."/>
        </authorList>
    </citation>
    <scope>NUCLEOTIDE SEQUENCE</scope>
    <source>
        <strain evidence="1">Mv13-mv</strain>
    </source>
</reference>